<comment type="caution">
    <text evidence="4">The sequence shown here is derived from an EMBL/GenBank/DDBJ whole genome shotgun (WGS) entry which is preliminary data.</text>
</comment>
<dbReference type="GO" id="GO:0005737">
    <property type="term" value="C:cytoplasm"/>
    <property type="evidence" value="ECO:0007669"/>
    <property type="project" value="UniProtKB-SubCell"/>
</dbReference>
<keyword evidence="2" id="KW-0963">Cytoplasm</keyword>
<feature type="region of interest" description="Disordered" evidence="3">
    <location>
        <begin position="1"/>
        <end position="38"/>
    </location>
</feature>
<evidence type="ECO:0000313" key="4">
    <source>
        <dbReference type="EMBL" id="GMH81691.1"/>
    </source>
</evidence>
<evidence type="ECO:0000313" key="5">
    <source>
        <dbReference type="Proteomes" id="UP001162640"/>
    </source>
</evidence>
<proteinExistence type="predicted"/>
<reference evidence="5" key="1">
    <citation type="journal article" date="2023" name="Commun. Biol.">
        <title>Genome analysis of Parmales, the sister group of diatoms, reveals the evolutionary specialization of diatoms from phago-mixotrophs to photoautotrophs.</title>
        <authorList>
            <person name="Ban H."/>
            <person name="Sato S."/>
            <person name="Yoshikawa S."/>
            <person name="Yamada K."/>
            <person name="Nakamura Y."/>
            <person name="Ichinomiya M."/>
            <person name="Sato N."/>
            <person name="Blanc-Mathieu R."/>
            <person name="Endo H."/>
            <person name="Kuwata A."/>
            <person name="Ogata H."/>
        </authorList>
    </citation>
    <scope>NUCLEOTIDE SEQUENCE [LARGE SCALE GENOMIC DNA]</scope>
</reference>
<dbReference type="Pfam" id="PF04912">
    <property type="entry name" value="Dynamitin"/>
    <property type="match status" value="1"/>
</dbReference>
<dbReference type="InterPro" id="IPR028133">
    <property type="entry name" value="Dynamitin"/>
</dbReference>
<evidence type="ECO:0000256" key="1">
    <source>
        <dbReference type="ARBA" id="ARBA00004496"/>
    </source>
</evidence>
<evidence type="ECO:0000256" key="2">
    <source>
        <dbReference type="ARBA" id="ARBA00022490"/>
    </source>
</evidence>
<dbReference type="PANTHER" id="PTHR15346">
    <property type="entry name" value="DYNACTIN SUBUNIT"/>
    <property type="match status" value="1"/>
</dbReference>
<dbReference type="GO" id="GO:0007017">
    <property type="term" value="P:microtubule-based process"/>
    <property type="evidence" value="ECO:0007669"/>
    <property type="project" value="InterPro"/>
</dbReference>
<dbReference type="Proteomes" id="UP001162640">
    <property type="component" value="Unassembled WGS sequence"/>
</dbReference>
<dbReference type="EMBL" id="BLQM01000303">
    <property type="protein sequence ID" value="GMH81691.1"/>
    <property type="molecule type" value="Genomic_DNA"/>
</dbReference>
<sequence>MSESEVLESAPLPFTGNSSSGNGNAGDDVSMKDPNLVESSMNPQQAFEVFSGKVIKSSPSLKKWKRISNAFTSSALKAAAMKESISHLKDSTQKQENYGSILSRLERIQRDADTIDADIKQLTSKSPHVTGTTTTELTKLATLIKSQLDESTTKIKGLNDDATLRMLKNDIAKQRERLEKSHVANSGKDRKGGQERDIVYEFYGRGGKFKKGEGLWGIMEERIVRLENECDLGGSNASLKTRMDTITKTLQRLDPMSVKQSLSLLKVLRSELEATQKLTQGSAANDQKITSLHTQMESVLEMREQLPKIVQRLTDLKVLHGEAASFENRLGEVERGVEEASALLGSLEGSIGQVEIGVKEGIEEMAKNAQNVQERIAKMTKKDDR</sequence>
<name>A0A9W7B3Z9_9STRA</name>
<accession>A0A9W7B3Z9</accession>
<organism evidence="4 5">
    <name type="scientific">Triparma laevis f. inornata</name>
    <dbReference type="NCBI Taxonomy" id="1714386"/>
    <lineage>
        <taxon>Eukaryota</taxon>
        <taxon>Sar</taxon>
        <taxon>Stramenopiles</taxon>
        <taxon>Ochrophyta</taxon>
        <taxon>Bolidophyceae</taxon>
        <taxon>Parmales</taxon>
        <taxon>Triparmaceae</taxon>
        <taxon>Triparma</taxon>
    </lineage>
</organism>
<evidence type="ECO:0000256" key="3">
    <source>
        <dbReference type="SAM" id="MobiDB-lite"/>
    </source>
</evidence>
<dbReference type="GO" id="GO:0005869">
    <property type="term" value="C:dynactin complex"/>
    <property type="evidence" value="ECO:0007669"/>
    <property type="project" value="InterPro"/>
</dbReference>
<comment type="subcellular location">
    <subcellularLocation>
        <location evidence="1">Cytoplasm</location>
    </subcellularLocation>
</comment>
<protein>
    <submittedName>
        <fullName evidence="4">Uncharacterized protein</fullName>
    </submittedName>
</protein>
<dbReference type="AlphaFoldDB" id="A0A9W7B3Z9"/>
<gene>
    <name evidence="4" type="ORF">TL16_g09011</name>
</gene>